<comment type="caution">
    <text evidence="2">The sequence shown here is derived from an EMBL/GenBank/DDBJ whole genome shotgun (WGS) entry which is preliminary data.</text>
</comment>
<gene>
    <name evidence="2" type="ORF">EVJ58_g10273</name>
</gene>
<organism evidence="2 3">
    <name type="scientific">Rhodofomes roseus</name>
    <dbReference type="NCBI Taxonomy" id="34475"/>
    <lineage>
        <taxon>Eukaryota</taxon>
        <taxon>Fungi</taxon>
        <taxon>Dikarya</taxon>
        <taxon>Basidiomycota</taxon>
        <taxon>Agaricomycotina</taxon>
        <taxon>Agaricomycetes</taxon>
        <taxon>Polyporales</taxon>
        <taxon>Rhodofomes</taxon>
    </lineage>
</organism>
<evidence type="ECO:0000313" key="2">
    <source>
        <dbReference type="EMBL" id="TFY51974.1"/>
    </source>
</evidence>
<feature type="region of interest" description="Disordered" evidence="1">
    <location>
        <begin position="336"/>
        <end position="390"/>
    </location>
</feature>
<dbReference type="EMBL" id="SEKV01001065">
    <property type="protein sequence ID" value="TFY51974.1"/>
    <property type="molecule type" value="Genomic_DNA"/>
</dbReference>
<reference evidence="2 3" key="1">
    <citation type="submission" date="2019-01" db="EMBL/GenBank/DDBJ databases">
        <title>Genome sequencing of the rare red list fungi Fomitopsis rosea.</title>
        <authorList>
            <person name="Buettner E."/>
            <person name="Kellner H."/>
        </authorList>
    </citation>
    <scope>NUCLEOTIDE SEQUENCE [LARGE SCALE GENOMIC DNA]</scope>
    <source>
        <strain evidence="2 3">DSM 105464</strain>
    </source>
</reference>
<dbReference type="Proteomes" id="UP000298390">
    <property type="component" value="Unassembled WGS sequence"/>
</dbReference>
<protein>
    <submittedName>
        <fullName evidence="2">Uncharacterized protein</fullName>
    </submittedName>
</protein>
<evidence type="ECO:0000256" key="1">
    <source>
        <dbReference type="SAM" id="MobiDB-lite"/>
    </source>
</evidence>
<feature type="compositionally biased region" description="Basic and acidic residues" evidence="1">
    <location>
        <begin position="336"/>
        <end position="345"/>
    </location>
</feature>
<dbReference type="AlphaFoldDB" id="A0A4Y9XNT6"/>
<accession>A0A4Y9XNT6</accession>
<sequence length="390" mass="42396">MREHAMPVKRTESWGDPLSLNSHLNAFYEVSLRKFFSLTMTSTTTTKAAFKGVDLPKGLIFKAKDGETPAGWQGEPPTMTSFGWSTRAFVEAMCGGGVTVRFFQELKYGSKAIVPRAIAGMEAEVYDPASLFADQHTILFANSKLKGGDPTGSLRVDGFDHALMGSTGAFWPPPLASALAIGTASWAWEVEGLDEEDNWGIGDVAWAGMKGWLGDPNACAFRVYSVKGKTTKRWIVRSTRATPNHAVDHKEGETSFKFVKCCAFCSRSPPWVQYHDHKDCSILGSINKVRDNEGYLPAEVDISGRIVMGREKKPIDIEALRKELMAEVADLKKRVKALEDKEATPGKKRKADNQAGTSKAKKPKLEKGGGAKKGESSAAGSSSKGKAKAK</sequence>
<name>A0A4Y9XNT6_9APHY</name>
<proteinExistence type="predicted"/>
<evidence type="ECO:0000313" key="3">
    <source>
        <dbReference type="Proteomes" id="UP000298390"/>
    </source>
</evidence>
<feature type="compositionally biased region" description="Basic and acidic residues" evidence="1">
    <location>
        <begin position="363"/>
        <end position="375"/>
    </location>
</feature>